<sequence length="689" mass="73541">MPPPAAGAPGPVTPQTPSSCADPVSLCVVICCYTAERWDIAARGMDAVAHQLGADDRLIVVVDHNEDLRRRLQRRFDGDATPAALRADQIVIADNTFANGLSGARNAGLALATEDVVVFLDDDAVARPDALSEVRAAFADETTLSIGGGVYADWAGATPGWFPDEFGWVVGCDYRGIAADGAEIRNPIGAAMAARRAELTKIGGFDSELGRVGSVPAGCEETLMGIELRRTFPDGHILRRSAFGVDHRVPENRADLRYFLSRCRHEGQSKAVLSKLAGPSSALSAEVTFVATTLTSGVARYLGQLVRGDLAAASRLIMLLVGFAMTVFGTAVGTVTGRASITPEPATPPNDPVSVDDLVSVVIPTVGRDFLPSTVHAVLAQDHPNLEVIVVDNRPERGDARTLVAGITDARLRVVDQPHPGVSAARNAGIAAANGRVIAFTDDDAIPHVDWVTRMVQTFAADTTGTLGVVSGRVFTAESTNEIQNWFEATGMFDKGPDPTVWSMNPTAAHQALGDEGPTGVFFPYVAGQFGSGNNMAFTREALTSIGGFDERLGTGTPSRGGEDLDSFRAAILEGWTICYRPEMIVRHHHRDTMAALRAQCYGYGTGMAASLTKVLGSRHALGVLKCMPLGLWLVFSPKSSRNDIFPDAWPRHLRVIEQLGYLAGPLLYLRTHARLRSRRRCSTPSGKP</sequence>
<dbReference type="RefSeq" id="WP_330432041.1">
    <property type="nucleotide sequence ID" value="NZ_JAZDUF010000002.1"/>
</dbReference>
<feature type="domain" description="Glycosyltransferase 2-like" evidence="5">
    <location>
        <begin position="27"/>
        <end position="197"/>
    </location>
</feature>
<comment type="pathway">
    <text evidence="1">Cell wall biogenesis; cell wall polysaccharide biosynthesis.</text>
</comment>
<evidence type="ECO:0000313" key="7">
    <source>
        <dbReference type="Proteomes" id="UP001347146"/>
    </source>
</evidence>
<keyword evidence="4 6" id="KW-0808">Transferase</keyword>
<organism evidence="6 7">
    <name type="scientific">Gordonia sesuvii</name>
    <dbReference type="NCBI Taxonomy" id="3116777"/>
    <lineage>
        <taxon>Bacteria</taxon>
        <taxon>Bacillati</taxon>
        <taxon>Actinomycetota</taxon>
        <taxon>Actinomycetes</taxon>
        <taxon>Mycobacteriales</taxon>
        <taxon>Gordoniaceae</taxon>
        <taxon>Gordonia</taxon>
    </lineage>
</organism>
<dbReference type="Pfam" id="PF00535">
    <property type="entry name" value="Glycos_transf_2"/>
    <property type="match status" value="2"/>
</dbReference>
<keyword evidence="7" id="KW-1185">Reference proteome</keyword>
<dbReference type="InterPro" id="IPR001173">
    <property type="entry name" value="Glyco_trans_2-like"/>
</dbReference>
<dbReference type="GO" id="GO:0016757">
    <property type="term" value="F:glycosyltransferase activity"/>
    <property type="evidence" value="ECO:0007669"/>
    <property type="project" value="UniProtKB-KW"/>
</dbReference>
<dbReference type="InterPro" id="IPR029044">
    <property type="entry name" value="Nucleotide-diphossugar_trans"/>
</dbReference>
<evidence type="ECO:0000256" key="4">
    <source>
        <dbReference type="ARBA" id="ARBA00022679"/>
    </source>
</evidence>
<dbReference type="PANTHER" id="PTHR43179:SF12">
    <property type="entry name" value="GALACTOFURANOSYLTRANSFERASE GLFT2"/>
    <property type="match status" value="1"/>
</dbReference>
<name>A0ABU7MB94_9ACTN</name>
<feature type="domain" description="Glycosyltransferase 2-like" evidence="5">
    <location>
        <begin position="360"/>
        <end position="470"/>
    </location>
</feature>
<reference evidence="6 7" key="1">
    <citation type="submission" date="2024-01" db="EMBL/GenBank/DDBJ databases">
        <title>Draft genome sequence of Gordonia sp. LSe1-13.</title>
        <authorList>
            <person name="Suphannarot A."/>
            <person name="Mingma R."/>
        </authorList>
    </citation>
    <scope>NUCLEOTIDE SEQUENCE [LARGE SCALE GENOMIC DNA]</scope>
    <source>
        <strain evidence="6 7">LSe1-13</strain>
    </source>
</reference>
<proteinExistence type="inferred from homology"/>
<comment type="similarity">
    <text evidence="2">Belongs to the glycosyltransferase 2 family.</text>
</comment>
<evidence type="ECO:0000256" key="1">
    <source>
        <dbReference type="ARBA" id="ARBA00004776"/>
    </source>
</evidence>
<dbReference type="EC" id="2.4.-.-" evidence="6"/>
<dbReference type="Proteomes" id="UP001347146">
    <property type="component" value="Unassembled WGS sequence"/>
</dbReference>
<gene>
    <name evidence="6" type="ORF">VZC37_08550</name>
</gene>
<keyword evidence="3 6" id="KW-0328">Glycosyltransferase</keyword>
<evidence type="ECO:0000313" key="6">
    <source>
        <dbReference type="EMBL" id="MEE3850382.1"/>
    </source>
</evidence>
<accession>A0ABU7MB94</accession>
<dbReference type="SUPFAM" id="SSF53448">
    <property type="entry name" value="Nucleotide-diphospho-sugar transferases"/>
    <property type="match status" value="2"/>
</dbReference>
<dbReference type="Gene3D" id="3.90.550.10">
    <property type="entry name" value="Spore Coat Polysaccharide Biosynthesis Protein SpsA, Chain A"/>
    <property type="match status" value="2"/>
</dbReference>
<dbReference type="EMBL" id="JAZDUF010000002">
    <property type="protein sequence ID" value="MEE3850382.1"/>
    <property type="molecule type" value="Genomic_DNA"/>
</dbReference>
<comment type="caution">
    <text evidence="6">The sequence shown here is derived from an EMBL/GenBank/DDBJ whole genome shotgun (WGS) entry which is preliminary data.</text>
</comment>
<protein>
    <submittedName>
        <fullName evidence="6">Glycosyltransferase</fullName>
        <ecNumber evidence="6">2.4.-.-</ecNumber>
    </submittedName>
</protein>
<evidence type="ECO:0000256" key="2">
    <source>
        <dbReference type="ARBA" id="ARBA00006739"/>
    </source>
</evidence>
<dbReference type="CDD" id="cd00761">
    <property type="entry name" value="Glyco_tranf_GTA_type"/>
    <property type="match status" value="2"/>
</dbReference>
<dbReference type="PANTHER" id="PTHR43179">
    <property type="entry name" value="RHAMNOSYLTRANSFERASE WBBL"/>
    <property type="match status" value="1"/>
</dbReference>
<evidence type="ECO:0000259" key="5">
    <source>
        <dbReference type="Pfam" id="PF00535"/>
    </source>
</evidence>
<evidence type="ECO:0000256" key="3">
    <source>
        <dbReference type="ARBA" id="ARBA00022676"/>
    </source>
</evidence>